<name>A0A453HTL7_AEGTS</name>
<organism evidence="1 2">
    <name type="scientific">Aegilops tauschii subsp. strangulata</name>
    <name type="common">Goatgrass</name>
    <dbReference type="NCBI Taxonomy" id="200361"/>
    <lineage>
        <taxon>Eukaryota</taxon>
        <taxon>Viridiplantae</taxon>
        <taxon>Streptophyta</taxon>
        <taxon>Embryophyta</taxon>
        <taxon>Tracheophyta</taxon>
        <taxon>Spermatophyta</taxon>
        <taxon>Magnoliopsida</taxon>
        <taxon>Liliopsida</taxon>
        <taxon>Poales</taxon>
        <taxon>Poaceae</taxon>
        <taxon>BOP clade</taxon>
        <taxon>Pooideae</taxon>
        <taxon>Triticodae</taxon>
        <taxon>Triticeae</taxon>
        <taxon>Triticinae</taxon>
        <taxon>Aegilops</taxon>
    </lineage>
</organism>
<protein>
    <submittedName>
        <fullName evidence="1">Uncharacterized protein</fullName>
    </submittedName>
</protein>
<evidence type="ECO:0000313" key="2">
    <source>
        <dbReference type="Proteomes" id="UP000015105"/>
    </source>
</evidence>
<dbReference type="EnsemblPlants" id="AET4Gv20288200.18">
    <property type="protein sequence ID" value="AET4Gv20288200.18"/>
    <property type="gene ID" value="AET4Gv20288200"/>
</dbReference>
<dbReference type="Proteomes" id="UP000015105">
    <property type="component" value="Chromosome 4D"/>
</dbReference>
<keyword evidence="2" id="KW-1185">Reference proteome</keyword>
<evidence type="ECO:0000313" key="1">
    <source>
        <dbReference type="EnsemblPlants" id="AET4Gv20288200.18"/>
    </source>
</evidence>
<dbReference type="AlphaFoldDB" id="A0A453HTL7"/>
<dbReference type="Gramene" id="AET4Gv20288200.18">
    <property type="protein sequence ID" value="AET4Gv20288200.18"/>
    <property type="gene ID" value="AET4Gv20288200"/>
</dbReference>
<reference evidence="1" key="5">
    <citation type="journal article" date="2021" name="G3 (Bethesda)">
        <title>Aegilops tauschii genome assembly Aet v5.0 features greater sequence contiguity and improved annotation.</title>
        <authorList>
            <person name="Wang L."/>
            <person name="Zhu T."/>
            <person name="Rodriguez J.C."/>
            <person name="Deal K.R."/>
            <person name="Dubcovsky J."/>
            <person name="McGuire P.E."/>
            <person name="Lux T."/>
            <person name="Spannagl M."/>
            <person name="Mayer K.F.X."/>
            <person name="Baldrich P."/>
            <person name="Meyers B.C."/>
            <person name="Huo N."/>
            <person name="Gu Y.Q."/>
            <person name="Zhou H."/>
            <person name="Devos K.M."/>
            <person name="Bennetzen J.L."/>
            <person name="Unver T."/>
            <person name="Budak H."/>
            <person name="Gulick P.J."/>
            <person name="Galiba G."/>
            <person name="Kalapos B."/>
            <person name="Nelson D.R."/>
            <person name="Li P."/>
            <person name="You F.M."/>
            <person name="Luo M.C."/>
            <person name="Dvorak J."/>
        </authorList>
    </citation>
    <scope>NUCLEOTIDE SEQUENCE [LARGE SCALE GENOMIC DNA]</scope>
    <source>
        <strain evidence="1">cv. AL8/78</strain>
    </source>
</reference>
<proteinExistence type="predicted"/>
<reference evidence="1" key="4">
    <citation type="submission" date="2019-03" db="UniProtKB">
        <authorList>
            <consortium name="EnsemblPlants"/>
        </authorList>
    </citation>
    <scope>IDENTIFICATION</scope>
</reference>
<reference evidence="1" key="3">
    <citation type="journal article" date="2017" name="Nature">
        <title>Genome sequence of the progenitor of the wheat D genome Aegilops tauschii.</title>
        <authorList>
            <person name="Luo M.C."/>
            <person name="Gu Y.Q."/>
            <person name="Puiu D."/>
            <person name="Wang H."/>
            <person name="Twardziok S.O."/>
            <person name="Deal K.R."/>
            <person name="Huo N."/>
            <person name="Zhu T."/>
            <person name="Wang L."/>
            <person name="Wang Y."/>
            <person name="McGuire P.E."/>
            <person name="Liu S."/>
            <person name="Long H."/>
            <person name="Ramasamy R.K."/>
            <person name="Rodriguez J.C."/>
            <person name="Van S.L."/>
            <person name="Yuan L."/>
            <person name="Wang Z."/>
            <person name="Xia Z."/>
            <person name="Xiao L."/>
            <person name="Anderson O.D."/>
            <person name="Ouyang S."/>
            <person name="Liang Y."/>
            <person name="Zimin A.V."/>
            <person name="Pertea G."/>
            <person name="Qi P."/>
            <person name="Bennetzen J.L."/>
            <person name="Dai X."/>
            <person name="Dawson M.W."/>
            <person name="Muller H.G."/>
            <person name="Kugler K."/>
            <person name="Rivarola-Duarte L."/>
            <person name="Spannagl M."/>
            <person name="Mayer K.F.X."/>
            <person name="Lu F.H."/>
            <person name="Bevan M.W."/>
            <person name="Leroy P."/>
            <person name="Li P."/>
            <person name="You F.M."/>
            <person name="Sun Q."/>
            <person name="Liu Z."/>
            <person name="Lyons E."/>
            <person name="Wicker T."/>
            <person name="Salzberg S.L."/>
            <person name="Devos K.M."/>
            <person name="Dvorak J."/>
        </authorList>
    </citation>
    <scope>NUCLEOTIDE SEQUENCE [LARGE SCALE GENOMIC DNA]</scope>
    <source>
        <strain evidence="1">cv. AL8/78</strain>
    </source>
</reference>
<reference evidence="2" key="2">
    <citation type="journal article" date="2017" name="Nat. Plants">
        <title>The Aegilops tauschii genome reveals multiple impacts of transposons.</title>
        <authorList>
            <person name="Zhao G."/>
            <person name="Zou C."/>
            <person name="Li K."/>
            <person name="Wang K."/>
            <person name="Li T."/>
            <person name="Gao L."/>
            <person name="Zhang X."/>
            <person name="Wang H."/>
            <person name="Yang Z."/>
            <person name="Liu X."/>
            <person name="Jiang W."/>
            <person name="Mao L."/>
            <person name="Kong X."/>
            <person name="Jiao Y."/>
            <person name="Jia J."/>
        </authorList>
    </citation>
    <scope>NUCLEOTIDE SEQUENCE [LARGE SCALE GENOMIC DNA]</scope>
    <source>
        <strain evidence="2">cv. AL8/78</strain>
    </source>
</reference>
<reference evidence="2" key="1">
    <citation type="journal article" date="2014" name="Science">
        <title>Ancient hybridizations among the ancestral genomes of bread wheat.</title>
        <authorList>
            <consortium name="International Wheat Genome Sequencing Consortium,"/>
            <person name="Marcussen T."/>
            <person name="Sandve S.R."/>
            <person name="Heier L."/>
            <person name="Spannagl M."/>
            <person name="Pfeifer M."/>
            <person name="Jakobsen K.S."/>
            <person name="Wulff B.B."/>
            <person name="Steuernagel B."/>
            <person name="Mayer K.F."/>
            <person name="Olsen O.A."/>
        </authorList>
    </citation>
    <scope>NUCLEOTIDE SEQUENCE [LARGE SCALE GENOMIC DNA]</scope>
    <source>
        <strain evidence="2">cv. AL8/78</strain>
    </source>
</reference>
<sequence length="66" mass="7730">MLKFYKIIDHAFKTGFYLYMACSLAHALCEQERYHPCCLQAAVMCQHAVSTLCRRTKDMVLRRVQS</sequence>
<accession>A0A453HTL7</accession>